<accession>A0A8J3KZR4</accession>
<dbReference type="RefSeq" id="WP_203695857.1">
    <property type="nucleotide sequence ID" value="NZ_BAAALC010000022.1"/>
</dbReference>
<keyword evidence="2" id="KW-1185">Reference proteome</keyword>
<evidence type="ECO:0000313" key="2">
    <source>
        <dbReference type="Proteomes" id="UP000630887"/>
    </source>
</evidence>
<evidence type="ECO:0000313" key="1">
    <source>
        <dbReference type="EMBL" id="GIG09178.1"/>
    </source>
</evidence>
<dbReference type="Proteomes" id="UP000630887">
    <property type="component" value="Unassembled WGS sequence"/>
</dbReference>
<name>A0A8J3KZR4_9ACTN</name>
<organism evidence="1 2">
    <name type="scientific">Catellatospora coxensis</name>
    <dbReference type="NCBI Taxonomy" id="310354"/>
    <lineage>
        <taxon>Bacteria</taxon>
        <taxon>Bacillati</taxon>
        <taxon>Actinomycetota</taxon>
        <taxon>Actinomycetes</taxon>
        <taxon>Micromonosporales</taxon>
        <taxon>Micromonosporaceae</taxon>
        <taxon>Catellatospora</taxon>
    </lineage>
</organism>
<proteinExistence type="predicted"/>
<reference evidence="1 2" key="1">
    <citation type="submission" date="2021-01" db="EMBL/GenBank/DDBJ databases">
        <title>Whole genome shotgun sequence of Catellatospora coxensis NBRC 107359.</title>
        <authorList>
            <person name="Komaki H."/>
            <person name="Tamura T."/>
        </authorList>
    </citation>
    <scope>NUCLEOTIDE SEQUENCE [LARGE SCALE GENOMIC DNA]</scope>
    <source>
        <strain evidence="1 2">NBRC 107359</strain>
    </source>
</reference>
<sequence length="74" mass="8524">MRTLTPELRQRALALMAELVYTPDEEVDDKVEELERITECPHVVDYLFHHTPHLTDEQALEKALAYEHIALPGA</sequence>
<dbReference type="EMBL" id="BONI01000059">
    <property type="protein sequence ID" value="GIG09178.1"/>
    <property type="molecule type" value="Genomic_DNA"/>
</dbReference>
<comment type="caution">
    <text evidence="1">The sequence shown here is derived from an EMBL/GenBank/DDBJ whole genome shotgun (WGS) entry which is preliminary data.</text>
</comment>
<evidence type="ECO:0008006" key="3">
    <source>
        <dbReference type="Google" id="ProtNLM"/>
    </source>
</evidence>
<dbReference type="AlphaFoldDB" id="A0A8J3KZR4"/>
<gene>
    <name evidence="1" type="ORF">Cco03nite_58780</name>
</gene>
<protein>
    <recommendedName>
        <fullName evidence="3">E9imm peptide</fullName>
    </recommendedName>
</protein>